<organism evidence="1 2">
    <name type="scientific">Pleurodeles waltl</name>
    <name type="common">Iberian ribbed newt</name>
    <dbReference type="NCBI Taxonomy" id="8319"/>
    <lineage>
        <taxon>Eukaryota</taxon>
        <taxon>Metazoa</taxon>
        <taxon>Chordata</taxon>
        <taxon>Craniata</taxon>
        <taxon>Vertebrata</taxon>
        <taxon>Euteleostomi</taxon>
        <taxon>Amphibia</taxon>
        <taxon>Batrachia</taxon>
        <taxon>Caudata</taxon>
        <taxon>Salamandroidea</taxon>
        <taxon>Salamandridae</taxon>
        <taxon>Pleurodelinae</taxon>
        <taxon>Pleurodeles</taxon>
    </lineage>
</organism>
<sequence>MSLVTACIRSANVCGKMGKPKAVKPAAMVADTPTTQSDNNLLQHGQKPTRKKGSIIDLVISKGTLLSFEDPIAVD</sequence>
<protein>
    <submittedName>
        <fullName evidence="1">Uncharacterized protein</fullName>
    </submittedName>
</protein>
<evidence type="ECO:0000313" key="2">
    <source>
        <dbReference type="Proteomes" id="UP001066276"/>
    </source>
</evidence>
<dbReference type="Proteomes" id="UP001066276">
    <property type="component" value="Chromosome 7"/>
</dbReference>
<dbReference type="EMBL" id="JANPWB010000011">
    <property type="protein sequence ID" value="KAJ1128389.1"/>
    <property type="molecule type" value="Genomic_DNA"/>
</dbReference>
<comment type="caution">
    <text evidence="1">The sequence shown here is derived from an EMBL/GenBank/DDBJ whole genome shotgun (WGS) entry which is preliminary data.</text>
</comment>
<evidence type="ECO:0000313" key="1">
    <source>
        <dbReference type="EMBL" id="KAJ1128389.1"/>
    </source>
</evidence>
<gene>
    <name evidence="1" type="ORF">NDU88_006768</name>
</gene>
<keyword evidence="2" id="KW-1185">Reference proteome</keyword>
<dbReference type="AlphaFoldDB" id="A0AAV7PNC8"/>
<reference evidence="1" key="1">
    <citation type="journal article" date="2022" name="bioRxiv">
        <title>Sequencing and chromosome-scale assembly of the giantPleurodeles waltlgenome.</title>
        <authorList>
            <person name="Brown T."/>
            <person name="Elewa A."/>
            <person name="Iarovenko S."/>
            <person name="Subramanian E."/>
            <person name="Araus A.J."/>
            <person name="Petzold A."/>
            <person name="Susuki M."/>
            <person name="Suzuki K.-i.T."/>
            <person name="Hayashi T."/>
            <person name="Toyoda A."/>
            <person name="Oliveira C."/>
            <person name="Osipova E."/>
            <person name="Leigh N.D."/>
            <person name="Simon A."/>
            <person name="Yun M.H."/>
        </authorList>
    </citation>
    <scope>NUCLEOTIDE SEQUENCE</scope>
    <source>
        <strain evidence="1">20211129_DDA</strain>
        <tissue evidence="1">Liver</tissue>
    </source>
</reference>
<name>A0AAV7PNC8_PLEWA</name>
<accession>A0AAV7PNC8</accession>
<feature type="non-terminal residue" evidence="1">
    <location>
        <position position="75"/>
    </location>
</feature>
<proteinExistence type="predicted"/>